<dbReference type="InterPro" id="IPR035992">
    <property type="entry name" value="Ricin_B-like_lectins"/>
</dbReference>
<dbReference type="SUPFAM" id="SSF50370">
    <property type="entry name" value="Ricin B-like lectins"/>
    <property type="match status" value="1"/>
</dbReference>
<name>A0A4R0IQN8_9ACTN</name>
<evidence type="ECO:0000313" key="4">
    <source>
        <dbReference type="Proteomes" id="UP000292695"/>
    </source>
</evidence>
<evidence type="ECO:0000256" key="1">
    <source>
        <dbReference type="SAM" id="SignalP"/>
    </source>
</evidence>
<reference evidence="3 4" key="1">
    <citation type="submission" date="2019-02" db="EMBL/GenBank/DDBJ databases">
        <title>Kribbella capetownensis sp. nov. and Kribbella speibonae sp. nov., isolated from soil.</title>
        <authorList>
            <person name="Curtis S.M."/>
            <person name="Norton I."/>
            <person name="Everest G.J."/>
            <person name="Meyers P.R."/>
        </authorList>
    </citation>
    <scope>NUCLEOTIDE SEQUENCE [LARGE SCALE GENOMIC DNA]</scope>
    <source>
        <strain evidence="3 4">DSM 27082</strain>
    </source>
</reference>
<feature type="domain" description="Ricin B lectin" evidence="2">
    <location>
        <begin position="108"/>
        <end position="163"/>
    </location>
</feature>
<keyword evidence="4" id="KW-1185">Reference proteome</keyword>
<dbReference type="Gene3D" id="2.80.10.50">
    <property type="match status" value="1"/>
</dbReference>
<dbReference type="RefSeq" id="WP_131287748.1">
    <property type="nucleotide sequence ID" value="NZ_SJKA01000004.1"/>
</dbReference>
<evidence type="ECO:0000259" key="2">
    <source>
        <dbReference type="Pfam" id="PF14200"/>
    </source>
</evidence>
<organism evidence="3 4">
    <name type="scientific">Kribbella sindirgiensis</name>
    <dbReference type="NCBI Taxonomy" id="1124744"/>
    <lineage>
        <taxon>Bacteria</taxon>
        <taxon>Bacillati</taxon>
        <taxon>Actinomycetota</taxon>
        <taxon>Actinomycetes</taxon>
        <taxon>Propionibacteriales</taxon>
        <taxon>Kribbellaceae</taxon>
        <taxon>Kribbella</taxon>
    </lineage>
</organism>
<dbReference type="EMBL" id="SJKA01000004">
    <property type="protein sequence ID" value="TCC34910.1"/>
    <property type="molecule type" value="Genomic_DNA"/>
</dbReference>
<evidence type="ECO:0000313" key="3">
    <source>
        <dbReference type="EMBL" id="TCC34910.1"/>
    </source>
</evidence>
<sequence length="190" mass="19907">MKNMSRRLLGVAVTAVVAAGVAVANPVAAQAADLPLAEVGIRSDANQLLMITANKGFSGIANVFLGKALPTSPVPDTQRFLPLKMSDGSYALCSKSVSASGGTPLSISCLDITADSTAPGATLIIKPFDGTPSQRWVVENKDPARPKTLTLRSKWSGLYVDAGTSPVDHSLPKQQKFKPGPSQRFFIKTA</sequence>
<accession>A0A4R0IQN8</accession>
<dbReference type="PROSITE" id="PS51318">
    <property type="entry name" value="TAT"/>
    <property type="match status" value="1"/>
</dbReference>
<dbReference type="CDD" id="cd00161">
    <property type="entry name" value="beta-trefoil_Ricin-like"/>
    <property type="match status" value="1"/>
</dbReference>
<proteinExistence type="predicted"/>
<keyword evidence="1" id="KW-0732">Signal</keyword>
<dbReference type="AlphaFoldDB" id="A0A4R0IQN8"/>
<dbReference type="InterPro" id="IPR006311">
    <property type="entry name" value="TAT_signal"/>
</dbReference>
<comment type="caution">
    <text evidence="3">The sequence shown here is derived from an EMBL/GenBank/DDBJ whole genome shotgun (WGS) entry which is preliminary data.</text>
</comment>
<dbReference type="OrthoDB" id="5198289at2"/>
<feature type="chain" id="PRO_5039708204" description="Ricin B lectin domain-containing protein" evidence="1">
    <location>
        <begin position="25"/>
        <end position="190"/>
    </location>
</feature>
<gene>
    <name evidence="3" type="ORF">E0H50_13540</name>
</gene>
<dbReference type="InterPro" id="IPR000772">
    <property type="entry name" value="Ricin_B_lectin"/>
</dbReference>
<dbReference type="Pfam" id="PF14200">
    <property type="entry name" value="RicinB_lectin_2"/>
    <property type="match status" value="1"/>
</dbReference>
<dbReference type="Proteomes" id="UP000292695">
    <property type="component" value="Unassembled WGS sequence"/>
</dbReference>
<protein>
    <recommendedName>
        <fullName evidence="2">Ricin B lectin domain-containing protein</fullName>
    </recommendedName>
</protein>
<feature type="signal peptide" evidence="1">
    <location>
        <begin position="1"/>
        <end position="24"/>
    </location>
</feature>